<dbReference type="Proteomes" id="UP001595453">
    <property type="component" value="Unassembled WGS sequence"/>
</dbReference>
<feature type="binding site" evidence="6">
    <location>
        <position position="269"/>
    </location>
    <ligand>
        <name>a divalent metal cation</name>
        <dbReference type="ChEBI" id="CHEBI:60240"/>
    </ligand>
</feature>
<dbReference type="InterPro" id="IPR023667">
    <property type="entry name" value="NAD_malic_enz_proteobac"/>
</dbReference>
<dbReference type="SMART" id="SM01274">
    <property type="entry name" value="malic"/>
    <property type="match status" value="1"/>
</dbReference>
<dbReference type="InterPro" id="IPR036291">
    <property type="entry name" value="NAD(P)-bd_dom_sf"/>
</dbReference>
<evidence type="ECO:0000256" key="1">
    <source>
        <dbReference type="ARBA" id="ARBA00001936"/>
    </source>
</evidence>
<dbReference type="InterPro" id="IPR001891">
    <property type="entry name" value="Malic_OxRdtase"/>
</dbReference>
<dbReference type="SUPFAM" id="SSF53223">
    <property type="entry name" value="Aminoacid dehydrogenase-like, N-terminal domain"/>
    <property type="match status" value="1"/>
</dbReference>
<keyword evidence="4 6" id="KW-0560">Oxidoreductase</keyword>
<feature type="active site" description="Proton acceptor" evidence="6">
    <location>
        <position position="174"/>
    </location>
</feature>
<evidence type="ECO:0000256" key="4">
    <source>
        <dbReference type="ARBA" id="ARBA00023002"/>
    </source>
</evidence>
<comment type="cofactor">
    <cofactor evidence="1">
        <name>Mn(2+)</name>
        <dbReference type="ChEBI" id="CHEBI:29035"/>
    </cofactor>
</comment>
<gene>
    <name evidence="6" type="primary">maeA</name>
    <name evidence="10" type="ORF">ACFOEE_02245</name>
</gene>
<dbReference type="RefSeq" id="WP_377120486.1">
    <property type="nucleotide sequence ID" value="NZ_JBHRSD010000002.1"/>
</dbReference>
<dbReference type="Pfam" id="PF00390">
    <property type="entry name" value="malic"/>
    <property type="match status" value="1"/>
</dbReference>
<dbReference type="EMBL" id="JBHRSD010000002">
    <property type="protein sequence ID" value="MFC3031347.1"/>
    <property type="molecule type" value="Genomic_DNA"/>
</dbReference>
<feature type="active site" description="Proton donor" evidence="6">
    <location>
        <position position="103"/>
    </location>
</feature>
<dbReference type="InterPro" id="IPR012302">
    <property type="entry name" value="Malic_NAD-bd"/>
</dbReference>
<feature type="binding site" evidence="6">
    <location>
        <position position="269"/>
    </location>
    <ligand>
        <name>NAD(+)</name>
        <dbReference type="ChEBI" id="CHEBI:57540"/>
    </ligand>
</feature>
<feature type="domain" description="Malic enzyme NAD-binding" evidence="8">
    <location>
        <begin position="270"/>
        <end position="530"/>
    </location>
</feature>
<accession>A0ABV7CFJ3</accession>
<protein>
    <recommendedName>
        <fullName evidence="6">NAD-dependent malic enzyme</fullName>
        <shortName evidence="6">NAD-ME</shortName>
        <ecNumber evidence="6">1.1.1.38</ecNumber>
    </recommendedName>
</protein>
<dbReference type="NCBIfam" id="NF010052">
    <property type="entry name" value="PRK13529.1"/>
    <property type="match status" value="1"/>
</dbReference>
<organism evidence="10 11">
    <name type="scientific">Pseudoalteromonas fenneropenaei</name>
    <dbReference type="NCBI Taxonomy" id="1737459"/>
    <lineage>
        <taxon>Bacteria</taxon>
        <taxon>Pseudomonadati</taxon>
        <taxon>Pseudomonadota</taxon>
        <taxon>Gammaproteobacteria</taxon>
        <taxon>Alteromonadales</taxon>
        <taxon>Pseudoalteromonadaceae</taxon>
        <taxon>Pseudoalteromonas</taxon>
    </lineage>
</organism>
<comment type="cofactor">
    <cofactor evidence="6">
        <name>Mg(2+)</name>
        <dbReference type="ChEBI" id="CHEBI:18420"/>
    </cofactor>
    <cofactor evidence="6">
        <name>Mn(2+)</name>
        <dbReference type="ChEBI" id="CHEBI:29035"/>
    </cofactor>
    <text evidence="6">Divalent metal cations. Prefers magnesium or manganese.</text>
</comment>
<feature type="domain" description="Malic enzyme N-terminal" evidence="9">
    <location>
        <begin position="80"/>
        <end position="260"/>
    </location>
</feature>
<dbReference type="Pfam" id="PF03949">
    <property type="entry name" value="Malic_M"/>
    <property type="match status" value="1"/>
</dbReference>
<dbReference type="SMART" id="SM00919">
    <property type="entry name" value="Malic_M"/>
    <property type="match status" value="1"/>
</dbReference>
<comment type="caution">
    <text evidence="10">The sequence shown here is derived from an EMBL/GenBank/DDBJ whole genome shotgun (WGS) entry which is preliminary data.</text>
</comment>
<dbReference type="InterPro" id="IPR015884">
    <property type="entry name" value="Malic_enzyme_CS"/>
</dbReference>
<keyword evidence="11" id="KW-1185">Reference proteome</keyword>
<dbReference type="CDD" id="cd05312">
    <property type="entry name" value="NAD_bind_1_malic_enz"/>
    <property type="match status" value="1"/>
</dbReference>
<evidence type="ECO:0000256" key="7">
    <source>
        <dbReference type="RuleBase" id="RU003427"/>
    </source>
</evidence>
<dbReference type="PANTHER" id="PTHR23406">
    <property type="entry name" value="MALIC ENZYME-RELATED"/>
    <property type="match status" value="1"/>
</dbReference>
<evidence type="ECO:0000256" key="6">
    <source>
        <dbReference type="HAMAP-Rule" id="MF_01619"/>
    </source>
</evidence>
<evidence type="ECO:0000259" key="8">
    <source>
        <dbReference type="SMART" id="SM00919"/>
    </source>
</evidence>
<proteinExistence type="inferred from homology"/>
<keyword evidence="3 6" id="KW-0479">Metal-binding</keyword>
<evidence type="ECO:0000313" key="10">
    <source>
        <dbReference type="EMBL" id="MFC3031347.1"/>
    </source>
</evidence>
<dbReference type="InterPro" id="IPR037062">
    <property type="entry name" value="Malic_N_dom_sf"/>
</dbReference>
<evidence type="ECO:0000256" key="5">
    <source>
        <dbReference type="ARBA" id="ARBA00023027"/>
    </source>
</evidence>
<feature type="binding site" evidence="6">
    <location>
        <position position="246"/>
    </location>
    <ligand>
        <name>a divalent metal cation</name>
        <dbReference type="ChEBI" id="CHEBI:60240"/>
    </ligand>
</feature>
<feature type="site" description="Important for activity" evidence="6">
    <location>
        <position position="269"/>
    </location>
</feature>
<dbReference type="PROSITE" id="PS00331">
    <property type="entry name" value="MALIC_ENZYMES"/>
    <property type="match status" value="1"/>
</dbReference>
<feature type="binding site" evidence="6">
    <location>
        <position position="417"/>
    </location>
    <ligand>
        <name>NAD(+)</name>
        <dbReference type="ChEBI" id="CHEBI:57540"/>
    </ligand>
</feature>
<evidence type="ECO:0000256" key="3">
    <source>
        <dbReference type="ARBA" id="ARBA00022723"/>
    </source>
</evidence>
<comment type="subunit">
    <text evidence="6">Homotetramer.</text>
</comment>
<dbReference type="InterPro" id="IPR046346">
    <property type="entry name" value="Aminoacid_DH-like_N_sf"/>
</dbReference>
<dbReference type="GO" id="GO:0016491">
    <property type="term" value="F:oxidoreductase activity"/>
    <property type="evidence" value="ECO:0007669"/>
    <property type="project" value="UniProtKB-KW"/>
</dbReference>
<dbReference type="PANTHER" id="PTHR23406:SF34">
    <property type="entry name" value="NAD-DEPENDENT MALIC ENZYME, MITOCHONDRIAL"/>
    <property type="match status" value="1"/>
</dbReference>
<dbReference type="SUPFAM" id="SSF51735">
    <property type="entry name" value="NAD(P)-binding Rossmann-fold domains"/>
    <property type="match status" value="1"/>
</dbReference>
<name>A0ABV7CFJ3_9GAMM</name>
<dbReference type="Gene3D" id="3.40.50.10380">
    <property type="entry name" value="Malic enzyme, N-terminal domain"/>
    <property type="match status" value="1"/>
</dbReference>
<comment type="catalytic activity">
    <reaction evidence="6">
        <text>(S)-malate + NAD(+) = pyruvate + CO2 + NADH</text>
        <dbReference type="Rhea" id="RHEA:12653"/>
        <dbReference type="ChEBI" id="CHEBI:15361"/>
        <dbReference type="ChEBI" id="CHEBI:15589"/>
        <dbReference type="ChEBI" id="CHEBI:16526"/>
        <dbReference type="ChEBI" id="CHEBI:57540"/>
        <dbReference type="ChEBI" id="CHEBI:57945"/>
        <dbReference type="EC" id="1.1.1.38"/>
    </reaction>
</comment>
<dbReference type="PRINTS" id="PR00072">
    <property type="entry name" value="MALOXRDTASE"/>
</dbReference>
<dbReference type="PIRSF" id="PIRSF000106">
    <property type="entry name" value="ME"/>
    <property type="match status" value="1"/>
</dbReference>
<sequence>MTNKTEHNFLYIPYSGPNLLETPLLNKGSAFTQREREAFNLSGLLPPRYETIEEQVERCYQQYSSFQDNLNKHIYLRAIQDNNETLYYRLVRSHLEEMMPIIYTPTVGDACERFSDIYRSSRGLFISYEDRHNIDDILRNATKGKVKVIVVTDGERILGLGDQGIGGMGIPIGKLSLYTACGGISPAYTLPVMLDVGTNNEKLLNDPMYMGARHKRISQEEYDEFLDSFIKAVKRRWPNVLLQFEDFAQPNAMPLLKRYRDEICCFNDDIQGTAAVTVGSLLAACRVKGAKLSEQKVVFVGAGSAGCGIAEQIIAQMVSEGISDAQARSQIYMVDRFGLLTEGMADLRDFQAALMQSKAAIAQWSFSGEFASLLDVMHCAKPDILIGVSGQPGLFTEQVIRAMAAGCERPVIFPLSNPSRQVEAHPQDVFTWTEGKAIIATGSPFGEVEFNGEKQLVPQCNNSYIFPGIGLGVIAAKASKVTESMLMVASETLAESSPLANTGKGSLLPALVEIESLSKRIAFAVAKKAMEEGVALEMDDDAIWHAIAKNYWLPEYRHYKRRSL</sequence>
<comment type="similarity">
    <text evidence="2 6 7">Belongs to the malic enzymes family.</text>
</comment>
<dbReference type="Gene3D" id="3.40.50.720">
    <property type="entry name" value="NAD(P)-binding Rossmann-like Domain"/>
    <property type="match status" value="1"/>
</dbReference>
<keyword evidence="5 6" id="KW-0520">NAD</keyword>
<dbReference type="InterPro" id="IPR012301">
    <property type="entry name" value="Malic_N_dom"/>
</dbReference>
<reference evidence="11" key="1">
    <citation type="journal article" date="2019" name="Int. J. Syst. Evol. Microbiol.">
        <title>The Global Catalogue of Microorganisms (GCM) 10K type strain sequencing project: providing services to taxonomists for standard genome sequencing and annotation.</title>
        <authorList>
            <consortium name="The Broad Institute Genomics Platform"/>
            <consortium name="The Broad Institute Genome Sequencing Center for Infectious Disease"/>
            <person name="Wu L."/>
            <person name="Ma J."/>
        </authorList>
    </citation>
    <scope>NUCLEOTIDE SEQUENCE [LARGE SCALE GENOMIC DNA]</scope>
    <source>
        <strain evidence="11">KCTC 42730</strain>
    </source>
</reference>
<feature type="binding site" evidence="6">
    <location>
        <position position="245"/>
    </location>
    <ligand>
        <name>a divalent metal cation</name>
        <dbReference type="ChEBI" id="CHEBI:60240"/>
    </ligand>
</feature>
<feature type="binding site" evidence="6">
    <location>
        <position position="156"/>
    </location>
    <ligand>
        <name>NAD(+)</name>
        <dbReference type="ChEBI" id="CHEBI:57540"/>
    </ligand>
</feature>
<dbReference type="EC" id="1.1.1.38" evidence="6"/>
<evidence type="ECO:0000313" key="11">
    <source>
        <dbReference type="Proteomes" id="UP001595453"/>
    </source>
</evidence>
<comment type="catalytic activity">
    <reaction evidence="6">
        <text>oxaloacetate + H(+) = pyruvate + CO2</text>
        <dbReference type="Rhea" id="RHEA:15641"/>
        <dbReference type="ChEBI" id="CHEBI:15361"/>
        <dbReference type="ChEBI" id="CHEBI:15378"/>
        <dbReference type="ChEBI" id="CHEBI:16452"/>
        <dbReference type="ChEBI" id="CHEBI:16526"/>
        <dbReference type="EC" id="1.1.1.38"/>
    </reaction>
</comment>
<dbReference type="HAMAP" id="MF_01619">
    <property type="entry name" value="NAD_malic_enz"/>
    <property type="match status" value="1"/>
</dbReference>
<evidence type="ECO:0000259" key="9">
    <source>
        <dbReference type="SMART" id="SM01274"/>
    </source>
</evidence>
<evidence type="ECO:0000256" key="2">
    <source>
        <dbReference type="ARBA" id="ARBA00008785"/>
    </source>
</evidence>